<reference evidence="2" key="1">
    <citation type="submission" date="2016-10" db="EMBL/GenBank/DDBJ databases">
        <authorList>
            <person name="Varghese N."/>
            <person name="Submissions S."/>
        </authorList>
    </citation>
    <scope>NUCLEOTIDE SEQUENCE [LARGE SCALE GENOMIC DNA]</scope>
    <source>
        <strain evidence="2">CGMCC 1.10118</strain>
    </source>
</reference>
<sequence>MSSLDYVVRTLPLRSMPSFIIQYIYSRFLRDYLPSSTISFNGVQAEGCIFDPYIPGKSPANYEHGLVAELQSLVKSGDKVIIVGGGIGVSTVVAARQVGQDGSVHVFEGNREQLNTCQRTVALNNVAGQVTFNHAVVGEDVNVYSGHGDAETIPATDLPNADVLVLDCEGAEQKILDQLRNGPLPSRLIVESHGRYGSPADSVEQKLKSLEYRVGEKRLAEVTFPELAAANDLFILTGVR</sequence>
<dbReference type="Gene3D" id="3.40.50.150">
    <property type="entry name" value="Vaccinia Virus protein VP39"/>
    <property type="match status" value="1"/>
</dbReference>
<protein>
    <submittedName>
        <fullName evidence="1">Methyltransferase, FkbM family</fullName>
    </submittedName>
</protein>
<gene>
    <name evidence="1" type="ORF">SAMN04487946_11611</name>
</gene>
<evidence type="ECO:0000313" key="1">
    <source>
        <dbReference type="EMBL" id="SDY44523.1"/>
    </source>
</evidence>
<dbReference type="GO" id="GO:0008168">
    <property type="term" value="F:methyltransferase activity"/>
    <property type="evidence" value="ECO:0007669"/>
    <property type="project" value="UniProtKB-KW"/>
</dbReference>
<dbReference type="Pfam" id="PF01135">
    <property type="entry name" value="PCMT"/>
    <property type="match status" value="1"/>
</dbReference>
<dbReference type="GO" id="GO:0032259">
    <property type="term" value="P:methylation"/>
    <property type="evidence" value="ECO:0007669"/>
    <property type="project" value="UniProtKB-KW"/>
</dbReference>
<organism evidence="1 2">
    <name type="scientific">Halobellus clavatus</name>
    <dbReference type="NCBI Taxonomy" id="660517"/>
    <lineage>
        <taxon>Archaea</taxon>
        <taxon>Methanobacteriati</taxon>
        <taxon>Methanobacteriota</taxon>
        <taxon>Stenosarchaea group</taxon>
        <taxon>Halobacteria</taxon>
        <taxon>Halobacteriales</taxon>
        <taxon>Haloferacaceae</taxon>
        <taxon>Halobellus</taxon>
    </lineage>
</organism>
<evidence type="ECO:0000313" key="2">
    <source>
        <dbReference type="Proteomes" id="UP000199170"/>
    </source>
</evidence>
<dbReference type="Proteomes" id="UP000199170">
    <property type="component" value="Unassembled WGS sequence"/>
</dbReference>
<keyword evidence="1" id="KW-0489">Methyltransferase</keyword>
<name>A0A1H3JX71_9EURY</name>
<accession>A0A1H3JX71</accession>
<proteinExistence type="predicted"/>
<dbReference type="EMBL" id="FNPB01000016">
    <property type="protein sequence ID" value="SDY44523.1"/>
    <property type="molecule type" value="Genomic_DNA"/>
</dbReference>
<dbReference type="SUPFAM" id="SSF53335">
    <property type="entry name" value="S-adenosyl-L-methionine-dependent methyltransferases"/>
    <property type="match status" value="1"/>
</dbReference>
<dbReference type="InterPro" id="IPR029063">
    <property type="entry name" value="SAM-dependent_MTases_sf"/>
</dbReference>
<keyword evidence="2" id="KW-1185">Reference proteome</keyword>
<dbReference type="AlphaFoldDB" id="A0A1H3JX71"/>
<dbReference type="STRING" id="660517.SAMN04487946_11611"/>
<keyword evidence="1" id="KW-0808">Transferase</keyword>
<dbReference type="OrthoDB" id="308318at2157"/>
<dbReference type="RefSeq" id="WP_139175879.1">
    <property type="nucleotide sequence ID" value="NZ_FNPB01000016.1"/>
</dbReference>